<dbReference type="EMBL" id="AYZF01000002">
    <property type="protein sequence ID" value="KRN07459.1"/>
    <property type="molecule type" value="Genomic_DNA"/>
</dbReference>
<dbReference type="STRING" id="1423806.FD15_GL000738"/>
<reference evidence="2 3" key="1">
    <citation type="journal article" date="2015" name="Genome Announc.">
        <title>Expanding the biotechnology potential of lactobacilli through comparative genomics of 213 strains and associated genera.</title>
        <authorList>
            <person name="Sun Z."/>
            <person name="Harris H.M."/>
            <person name="McCann A."/>
            <person name="Guo C."/>
            <person name="Argimon S."/>
            <person name="Zhang W."/>
            <person name="Yang X."/>
            <person name="Jeffery I.B."/>
            <person name="Cooney J.C."/>
            <person name="Kagawa T.F."/>
            <person name="Liu W."/>
            <person name="Song Y."/>
            <person name="Salvetti E."/>
            <person name="Wrobel A."/>
            <person name="Rasinkangas P."/>
            <person name="Parkhill J."/>
            <person name="Rea M.C."/>
            <person name="O'Sullivan O."/>
            <person name="Ritari J."/>
            <person name="Douillard F.P."/>
            <person name="Paul Ross R."/>
            <person name="Yang R."/>
            <person name="Briner A.E."/>
            <person name="Felis G.E."/>
            <person name="de Vos W.M."/>
            <person name="Barrangou R."/>
            <person name="Klaenhammer T.R."/>
            <person name="Caufield P.W."/>
            <person name="Cui Y."/>
            <person name="Zhang H."/>
            <person name="O'Toole P.W."/>
        </authorList>
    </citation>
    <scope>NUCLEOTIDE SEQUENCE [LARGE SCALE GENOMIC DNA]</scope>
    <source>
        <strain evidence="2 3">DSM 21376</strain>
    </source>
</reference>
<proteinExistence type="predicted"/>
<dbReference type="Proteomes" id="UP000050961">
    <property type="component" value="Unassembled WGS sequence"/>
</dbReference>
<evidence type="ECO:0000259" key="1">
    <source>
        <dbReference type="PROSITE" id="PS51186"/>
    </source>
</evidence>
<feature type="domain" description="N-acetyltransferase" evidence="1">
    <location>
        <begin position="7"/>
        <end position="165"/>
    </location>
</feature>
<evidence type="ECO:0000313" key="2">
    <source>
        <dbReference type="EMBL" id="KRN07459.1"/>
    </source>
</evidence>
<dbReference type="SUPFAM" id="SSF55729">
    <property type="entry name" value="Acyl-CoA N-acyltransferases (Nat)"/>
    <property type="match status" value="1"/>
</dbReference>
<dbReference type="RefSeq" id="WP_051993387.1">
    <property type="nucleotide sequence ID" value="NZ_AYZF01000002.1"/>
</dbReference>
<dbReference type="PANTHER" id="PTHR43792">
    <property type="entry name" value="GNAT FAMILY, PUTATIVE (AFU_ORTHOLOGUE AFUA_3G00765)-RELATED-RELATED"/>
    <property type="match status" value="1"/>
</dbReference>
<dbReference type="eggNOG" id="COG1670">
    <property type="taxonomic scope" value="Bacteria"/>
</dbReference>
<dbReference type="InterPro" id="IPR000182">
    <property type="entry name" value="GNAT_dom"/>
</dbReference>
<dbReference type="OrthoDB" id="9798081at2"/>
<sequence>MLRTKRLKIRRIKESDLFDLQDYATQKKVAQEAEFTLCKTLDDVRAFYRILDNEHTWVIEYSAEKKVIGNICLYEQIGEQSQPIEDRRVVGYALNQDYWGQGIMTEALAAMVGWAQENGIKEVTGMVSDRNVASQRVLEKNGFVLVVKRKANPFFGHTSAKQVYTYCRLFN</sequence>
<dbReference type="Pfam" id="PF13302">
    <property type="entry name" value="Acetyltransf_3"/>
    <property type="match status" value="1"/>
</dbReference>
<organism evidence="2 3">
    <name type="scientific">Liquorilactobacillus sucicola DSM 21376 = JCM 15457</name>
    <dbReference type="NCBI Taxonomy" id="1423806"/>
    <lineage>
        <taxon>Bacteria</taxon>
        <taxon>Bacillati</taxon>
        <taxon>Bacillota</taxon>
        <taxon>Bacilli</taxon>
        <taxon>Lactobacillales</taxon>
        <taxon>Lactobacillaceae</taxon>
        <taxon>Liquorilactobacillus</taxon>
    </lineage>
</organism>
<gene>
    <name evidence="2" type="ORF">FD15_GL000738</name>
</gene>
<dbReference type="AlphaFoldDB" id="A0A023CYF5"/>
<dbReference type="PROSITE" id="PS51186">
    <property type="entry name" value="GNAT"/>
    <property type="match status" value="1"/>
</dbReference>
<evidence type="ECO:0000313" key="3">
    <source>
        <dbReference type="Proteomes" id="UP000050961"/>
    </source>
</evidence>
<accession>A0A023CYF5</accession>
<comment type="caution">
    <text evidence="2">The sequence shown here is derived from an EMBL/GenBank/DDBJ whole genome shotgun (WGS) entry which is preliminary data.</text>
</comment>
<dbReference type="InterPro" id="IPR016181">
    <property type="entry name" value="Acyl_CoA_acyltransferase"/>
</dbReference>
<dbReference type="GO" id="GO:0016747">
    <property type="term" value="F:acyltransferase activity, transferring groups other than amino-acyl groups"/>
    <property type="evidence" value="ECO:0007669"/>
    <property type="project" value="InterPro"/>
</dbReference>
<name>A0A023CYF5_9LACO</name>
<protein>
    <recommendedName>
        <fullName evidence="1">N-acetyltransferase domain-containing protein</fullName>
    </recommendedName>
</protein>
<dbReference type="PATRIC" id="fig|1423806.3.peg.750"/>
<dbReference type="InterPro" id="IPR051531">
    <property type="entry name" value="N-acetyltransferase"/>
</dbReference>
<keyword evidence="3" id="KW-1185">Reference proteome</keyword>
<dbReference type="Gene3D" id="3.40.630.30">
    <property type="match status" value="1"/>
</dbReference>